<evidence type="ECO:0000256" key="2">
    <source>
        <dbReference type="ARBA" id="ARBA00005502"/>
    </source>
</evidence>
<accession>A0AAW2IL20</accession>
<dbReference type="Pfam" id="PF00478">
    <property type="entry name" value="IMPDH"/>
    <property type="match status" value="1"/>
</dbReference>
<name>A0AAW2IL20_9LAMI</name>
<dbReference type="Gene3D" id="3.20.20.70">
    <property type="entry name" value="Aldolase class I"/>
    <property type="match status" value="1"/>
</dbReference>
<dbReference type="SMART" id="SM01240">
    <property type="entry name" value="IMPDH"/>
    <property type="match status" value="1"/>
</dbReference>
<evidence type="ECO:0000259" key="9">
    <source>
        <dbReference type="Pfam" id="PF00478"/>
    </source>
</evidence>
<dbReference type="GO" id="GO:0006183">
    <property type="term" value="P:GTP biosynthetic process"/>
    <property type="evidence" value="ECO:0007669"/>
    <property type="project" value="TreeGrafter"/>
</dbReference>
<sequence length="213" mass="22511">MIKYAKKTYPELDLIGGNVVTAYQAQNLIQAGVDGLRVGMGSGSICTTQEVCAVGRGQATYRVASIAAESSVPVIADGGYQALTLGAATVMMGSFLAGSSEAPGTYEYQYWGFATTGWLASQEYRGMGSLEAMVKGSNARYLGDKAKLKVAQGVVGAVADKGSVLKFIPYTMHAVKLGFQDLGTSSLQSAHEIRRAKARGMFEVVFFCLTRAC</sequence>
<dbReference type="GO" id="GO:0005737">
    <property type="term" value="C:cytoplasm"/>
    <property type="evidence" value="ECO:0007669"/>
    <property type="project" value="TreeGrafter"/>
</dbReference>
<evidence type="ECO:0000256" key="1">
    <source>
        <dbReference type="ARBA" id="ARBA00001958"/>
    </source>
</evidence>
<keyword evidence="6" id="KW-0560">Oxidoreductase</keyword>
<evidence type="ECO:0000256" key="3">
    <source>
        <dbReference type="ARBA" id="ARBA00022749"/>
    </source>
</evidence>
<keyword evidence="5" id="KW-0630">Potassium</keyword>
<proteinExistence type="inferred from homology"/>
<dbReference type="PROSITE" id="PS00487">
    <property type="entry name" value="IMP_DH_GMP_RED"/>
    <property type="match status" value="1"/>
</dbReference>
<dbReference type="InterPro" id="IPR013785">
    <property type="entry name" value="Aldolase_TIM"/>
</dbReference>
<evidence type="ECO:0000313" key="10">
    <source>
        <dbReference type="EMBL" id="KAL0282478.1"/>
    </source>
</evidence>
<dbReference type="PANTHER" id="PTHR11911:SF111">
    <property type="entry name" value="INOSINE-5'-MONOPHOSPHATE DEHYDROGENASE"/>
    <property type="match status" value="1"/>
</dbReference>
<evidence type="ECO:0000256" key="6">
    <source>
        <dbReference type="ARBA" id="ARBA00023002"/>
    </source>
</evidence>
<dbReference type="EMBL" id="JACGWK010001813">
    <property type="protein sequence ID" value="KAL0282478.1"/>
    <property type="molecule type" value="Genomic_DNA"/>
</dbReference>
<organism evidence="10">
    <name type="scientific">Sesamum angustifolium</name>
    <dbReference type="NCBI Taxonomy" id="2727405"/>
    <lineage>
        <taxon>Eukaryota</taxon>
        <taxon>Viridiplantae</taxon>
        <taxon>Streptophyta</taxon>
        <taxon>Embryophyta</taxon>
        <taxon>Tracheophyta</taxon>
        <taxon>Spermatophyta</taxon>
        <taxon>Magnoliopsida</taxon>
        <taxon>eudicotyledons</taxon>
        <taxon>Gunneridae</taxon>
        <taxon>Pentapetalae</taxon>
        <taxon>asterids</taxon>
        <taxon>lamiids</taxon>
        <taxon>Lamiales</taxon>
        <taxon>Pedaliaceae</taxon>
        <taxon>Sesamum</taxon>
    </lineage>
</organism>
<dbReference type="AlphaFoldDB" id="A0AAW2IL20"/>
<dbReference type="GO" id="GO:0006177">
    <property type="term" value="P:GMP biosynthetic process"/>
    <property type="evidence" value="ECO:0007669"/>
    <property type="project" value="UniProtKB-KW"/>
</dbReference>
<keyword evidence="7" id="KW-0520">NAD</keyword>
<comment type="catalytic activity">
    <reaction evidence="8">
        <text>IMP + NAD(+) + H2O = XMP + NADH + H(+)</text>
        <dbReference type="Rhea" id="RHEA:11708"/>
        <dbReference type="ChEBI" id="CHEBI:15377"/>
        <dbReference type="ChEBI" id="CHEBI:15378"/>
        <dbReference type="ChEBI" id="CHEBI:57464"/>
        <dbReference type="ChEBI" id="CHEBI:57540"/>
        <dbReference type="ChEBI" id="CHEBI:57945"/>
        <dbReference type="ChEBI" id="CHEBI:58053"/>
        <dbReference type="EC" id="1.1.1.205"/>
    </reaction>
</comment>
<evidence type="ECO:0000256" key="7">
    <source>
        <dbReference type="ARBA" id="ARBA00023027"/>
    </source>
</evidence>
<dbReference type="CDD" id="cd00381">
    <property type="entry name" value="IMPDH"/>
    <property type="match status" value="1"/>
</dbReference>
<reference evidence="10" key="1">
    <citation type="submission" date="2020-06" db="EMBL/GenBank/DDBJ databases">
        <authorList>
            <person name="Li T."/>
            <person name="Hu X."/>
            <person name="Zhang T."/>
            <person name="Song X."/>
            <person name="Zhang H."/>
            <person name="Dai N."/>
            <person name="Sheng W."/>
            <person name="Hou X."/>
            <person name="Wei L."/>
        </authorList>
    </citation>
    <scope>NUCLEOTIDE SEQUENCE</scope>
    <source>
        <strain evidence="10">G01</strain>
        <tissue evidence="10">Leaf</tissue>
    </source>
</reference>
<dbReference type="GO" id="GO:0003938">
    <property type="term" value="F:IMP dehydrogenase activity"/>
    <property type="evidence" value="ECO:0007669"/>
    <property type="project" value="UniProtKB-EC"/>
</dbReference>
<comment type="similarity">
    <text evidence="2">Belongs to the IMPDH/GMPR family.</text>
</comment>
<reference evidence="10" key="2">
    <citation type="journal article" date="2024" name="Plant">
        <title>Genomic evolution and insights into agronomic trait innovations of Sesamum species.</title>
        <authorList>
            <person name="Miao H."/>
            <person name="Wang L."/>
            <person name="Qu L."/>
            <person name="Liu H."/>
            <person name="Sun Y."/>
            <person name="Le M."/>
            <person name="Wang Q."/>
            <person name="Wei S."/>
            <person name="Zheng Y."/>
            <person name="Lin W."/>
            <person name="Duan Y."/>
            <person name="Cao H."/>
            <person name="Xiong S."/>
            <person name="Wang X."/>
            <person name="Wei L."/>
            <person name="Li C."/>
            <person name="Ma Q."/>
            <person name="Ju M."/>
            <person name="Zhao R."/>
            <person name="Li G."/>
            <person name="Mu C."/>
            <person name="Tian Q."/>
            <person name="Mei H."/>
            <person name="Zhang T."/>
            <person name="Gao T."/>
            <person name="Zhang H."/>
        </authorList>
    </citation>
    <scope>NUCLEOTIDE SEQUENCE</scope>
    <source>
        <strain evidence="10">G01</strain>
    </source>
</reference>
<dbReference type="InterPro" id="IPR001093">
    <property type="entry name" value="IMP_DH_GMPRt"/>
</dbReference>
<comment type="cofactor">
    <cofactor evidence="1">
        <name>K(+)</name>
        <dbReference type="ChEBI" id="CHEBI:29103"/>
    </cofactor>
</comment>
<feature type="domain" description="IMP dehydrogenase/GMP reductase" evidence="9">
    <location>
        <begin position="1"/>
        <end position="192"/>
    </location>
</feature>
<evidence type="ECO:0000256" key="4">
    <source>
        <dbReference type="ARBA" id="ARBA00022755"/>
    </source>
</evidence>
<evidence type="ECO:0000256" key="8">
    <source>
        <dbReference type="ARBA" id="ARBA00048028"/>
    </source>
</evidence>
<gene>
    <name evidence="10" type="ORF">Sangu_2947400</name>
</gene>
<dbReference type="PANTHER" id="PTHR11911">
    <property type="entry name" value="INOSINE-5-MONOPHOSPHATE DEHYDROGENASE RELATED"/>
    <property type="match status" value="1"/>
</dbReference>
<dbReference type="InterPro" id="IPR005990">
    <property type="entry name" value="IMP_DH"/>
</dbReference>
<comment type="caution">
    <text evidence="10">The sequence shown here is derived from an EMBL/GenBank/DDBJ whole genome shotgun (WGS) entry which is preliminary data.</text>
</comment>
<protein>
    <submittedName>
        <fullName evidence="10">Inosine-5'-monophosphate dehydrogenase 1</fullName>
    </submittedName>
</protein>
<dbReference type="FunFam" id="3.20.20.70:FF:000424">
    <property type="entry name" value="Inosine-5'-monophosphate dehydrogenase 2"/>
    <property type="match status" value="1"/>
</dbReference>
<keyword evidence="3" id="KW-0332">GMP biosynthesis</keyword>
<dbReference type="InterPro" id="IPR015875">
    <property type="entry name" value="IMP_DH/GMP_Rdtase_CS"/>
</dbReference>
<keyword evidence="4" id="KW-0658">Purine biosynthesis</keyword>
<evidence type="ECO:0000256" key="5">
    <source>
        <dbReference type="ARBA" id="ARBA00022958"/>
    </source>
</evidence>
<dbReference type="SUPFAM" id="SSF51412">
    <property type="entry name" value="Inosine monophosphate dehydrogenase (IMPDH)"/>
    <property type="match status" value="1"/>
</dbReference>